<dbReference type="AlphaFoldDB" id="A0A5N7AMY1"/>
<dbReference type="Proteomes" id="UP000326268">
    <property type="component" value="Unassembled WGS sequence"/>
</dbReference>
<organism evidence="1 2">
    <name type="scientific">Aspergillus caelatus</name>
    <dbReference type="NCBI Taxonomy" id="61420"/>
    <lineage>
        <taxon>Eukaryota</taxon>
        <taxon>Fungi</taxon>
        <taxon>Dikarya</taxon>
        <taxon>Ascomycota</taxon>
        <taxon>Pezizomycotina</taxon>
        <taxon>Eurotiomycetes</taxon>
        <taxon>Eurotiomycetidae</taxon>
        <taxon>Eurotiales</taxon>
        <taxon>Aspergillaceae</taxon>
        <taxon>Aspergillus</taxon>
        <taxon>Aspergillus subgen. Circumdati</taxon>
    </lineage>
</organism>
<dbReference type="RefSeq" id="XP_031933439.1">
    <property type="nucleotide sequence ID" value="XM_032071524.1"/>
</dbReference>
<gene>
    <name evidence="1" type="ORF">BDV27DRAFT_152240</name>
</gene>
<evidence type="ECO:0000313" key="2">
    <source>
        <dbReference type="Proteomes" id="UP000326268"/>
    </source>
</evidence>
<dbReference type="OrthoDB" id="429813at2759"/>
<sequence>MPVEWIPVNSLAQIVLEIIQCGNKCKHGIPANVMNVVNPRRTIWAKFSPTIRRRTGANPVSLRRWVESLCETDAVNVENRPAYKLLSFYERLARRDGHDIVPRFETDKAGEVSPTFRSLGPIDSSSVQTWLDQWEL</sequence>
<name>A0A5N7AMY1_9EURO</name>
<dbReference type="EMBL" id="ML737566">
    <property type="protein sequence ID" value="KAE8370358.1"/>
    <property type="molecule type" value="Genomic_DNA"/>
</dbReference>
<dbReference type="GeneID" id="43655970"/>
<protein>
    <submittedName>
        <fullName evidence="1">Uncharacterized protein</fullName>
    </submittedName>
</protein>
<reference evidence="1 2" key="1">
    <citation type="submission" date="2019-04" db="EMBL/GenBank/DDBJ databases">
        <title>Friends and foes A comparative genomics studyof 23 Aspergillus species from section Flavi.</title>
        <authorList>
            <consortium name="DOE Joint Genome Institute"/>
            <person name="Kjaerbolling I."/>
            <person name="Vesth T."/>
            <person name="Frisvad J.C."/>
            <person name="Nybo J.L."/>
            <person name="Theobald S."/>
            <person name="Kildgaard S."/>
            <person name="Isbrandt T."/>
            <person name="Kuo A."/>
            <person name="Sato A."/>
            <person name="Lyhne E.K."/>
            <person name="Kogle M.E."/>
            <person name="Wiebenga A."/>
            <person name="Kun R.S."/>
            <person name="Lubbers R.J."/>
            <person name="Makela M.R."/>
            <person name="Barry K."/>
            <person name="Chovatia M."/>
            <person name="Clum A."/>
            <person name="Daum C."/>
            <person name="Haridas S."/>
            <person name="He G."/>
            <person name="LaButti K."/>
            <person name="Lipzen A."/>
            <person name="Mondo S."/>
            <person name="Riley R."/>
            <person name="Salamov A."/>
            <person name="Simmons B.A."/>
            <person name="Magnuson J.K."/>
            <person name="Henrissat B."/>
            <person name="Mortensen U.H."/>
            <person name="Larsen T.O."/>
            <person name="Devries R.P."/>
            <person name="Grigoriev I.V."/>
            <person name="Machida M."/>
            <person name="Baker S.E."/>
            <person name="Andersen M.R."/>
        </authorList>
    </citation>
    <scope>NUCLEOTIDE SEQUENCE [LARGE SCALE GENOMIC DNA]</scope>
    <source>
        <strain evidence="1 2">CBS 763.97</strain>
    </source>
</reference>
<proteinExistence type="predicted"/>
<dbReference type="Gene3D" id="3.40.50.720">
    <property type="entry name" value="NAD(P)-binding Rossmann-like Domain"/>
    <property type="match status" value="1"/>
</dbReference>
<accession>A0A5N7AMY1</accession>
<evidence type="ECO:0000313" key="1">
    <source>
        <dbReference type="EMBL" id="KAE8370358.1"/>
    </source>
</evidence>
<keyword evidence="2" id="KW-1185">Reference proteome</keyword>